<keyword evidence="8" id="KW-0539">Nucleus</keyword>
<dbReference type="EMBL" id="JAHDYR010000069">
    <property type="protein sequence ID" value="KAG9389506.1"/>
    <property type="molecule type" value="Genomic_DNA"/>
</dbReference>
<keyword evidence="12" id="KW-1185">Reference proteome</keyword>
<dbReference type="CDD" id="cd04474">
    <property type="entry name" value="RPA1_DBD_A"/>
    <property type="match status" value="1"/>
</dbReference>
<dbReference type="CDD" id="cd04475">
    <property type="entry name" value="RPA1_DBD_B"/>
    <property type="match status" value="1"/>
</dbReference>
<dbReference type="InterPro" id="IPR047192">
    <property type="entry name" value="Euk_RPA1_DBD_C"/>
</dbReference>
<dbReference type="GO" id="GO:0006260">
    <property type="term" value="P:DNA replication"/>
    <property type="evidence" value="ECO:0007669"/>
    <property type="project" value="UniProtKB-KW"/>
</dbReference>
<gene>
    <name evidence="11" type="ORF">J8273_8799</name>
</gene>
<accession>A0A8J6AP50</accession>
<comment type="caution">
    <text evidence="11">The sequence shown here is derived from an EMBL/GenBank/DDBJ whole genome shotgun (WGS) entry which is preliminary data.</text>
</comment>
<evidence type="ECO:0000256" key="1">
    <source>
        <dbReference type="ARBA" id="ARBA00004123"/>
    </source>
</evidence>
<dbReference type="SUPFAM" id="SSF50249">
    <property type="entry name" value="Nucleic acid-binding proteins"/>
    <property type="match status" value="3"/>
</dbReference>
<dbReference type="Proteomes" id="UP000717585">
    <property type="component" value="Unassembled WGS sequence"/>
</dbReference>
<name>A0A8J6AP50_9EUKA</name>
<keyword evidence="5" id="KW-0863">Zinc-finger</keyword>
<dbReference type="PANTHER" id="PTHR47165:SF4">
    <property type="entry name" value="OS03G0429900 PROTEIN"/>
    <property type="match status" value="1"/>
</dbReference>
<dbReference type="FunFam" id="2.40.50.140:FF:000041">
    <property type="entry name" value="Replication protein A subunit"/>
    <property type="match status" value="1"/>
</dbReference>
<dbReference type="InterPro" id="IPR031657">
    <property type="entry name" value="REPA_OB_2"/>
</dbReference>
<protein>
    <submittedName>
        <fullName evidence="11">Replication factor-A, RFA1</fullName>
    </submittedName>
</protein>
<keyword evidence="7" id="KW-0238">DNA-binding</keyword>
<dbReference type="PANTHER" id="PTHR47165">
    <property type="entry name" value="OS03G0429900 PROTEIN"/>
    <property type="match status" value="1"/>
</dbReference>
<feature type="domain" description="Replication factor A C-terminal" evidence="9">
    <location>
        <begin position="429"/>
        <end position="565"/>
    </location>
</feature>
<evidence type="ECO:0000259" key="9">
    <source>
        <dbReference type="Pfam" id="PF08646"/>
    </source>
</evidence>
<dbReference type="Gene3D" id="2.40.50.140">
    <property type="entry name" value="Nucleic acid-binding proteins"/>
    <property type="match status" value="3"/>
</dbReference>
<comment type="subcellular location">
    <subcellularLocation>
        <location evidence="1">Nucleus</location>
    </subcellularLocation>
</comment>
<evidence type="ECO:0000256" key="6">
    <source>
        <dbReference type="ARBA" id="ARBA00022833"/>
    </source>
</evidence>
<dbReference type="GO" id="GO:0008270">
    <property type="term" value="F:zinc ion binding"/>
    <property type="evidence" value="ECO:0007669"/>
    <property type="project" value="UniProtKB-KW"/>
</dbReference>
<evidence type="ECO:0000256" key="4">
    <source>
        <dbReference type="ARBA" id="ARBA00022723"/>
    </source>
</evidence>
<feature type="domain" description="Replication protein A OB" evidence="10">
    <location>
        <begin position="255"/>
        <end position="346"/>
    </location>
</feature>
<evidence type="ECO:0000256" key="3">
    <source>
        <dbReference type="ARBA" id="ARBA00022705"/>
    </source>
</evidence>
<evidence type="ECO:0000259" key="10">
    <source>
        <dbReference type="Pfam" id="PF16900"/>
    </source>
</evidence>
<evidence type="ECO:0000313" key="12">
    <source>
        <dbReference type="Proteomes" id="UP000717585"/>
    </source>
</evidence>
<dbReference type="AlphaFoldDB" id="A0A8J6AP50"/>
<keyword evidence="6" id="KW-0862">Zinc</keyword>
<evidence type="ECO:0000313" key="11">
    <source>
        <dbReference type="EMBL" id="KAG9389506.1"/>
    </source>
</evidence>
<proteinExistence type="inferred from homology"/>
<dbReference type="GO" id="GO:0005634">
    <property type="term" value="C:nucleus"/>
    <property type="evidence" value="ECO:0007669"/>
    <property type="project" value="UniProtKB-SubCell"/>
</dbReference>
<keyword evidence="4" id="KW-0479">Metal-binding</keyword>
<dbReference type="Pfam" id="PF16900">
    <property type="entry name" value="REPA_OB_2"/>
    <property type="match status" value="1"/>
</dbReference>
<evidence type="ECO:0000256" key="7">
    <source>
        <dbReference type="ARBA" id="ARBA00023125"/>
    </source>
</evidence>
<sequence>MNLTKGIISELEMIRDSGRPVQQPYPFVLEVRGISPMGADMKNSILDVSDGERKTSMQASSAIVGNVQPGCVIKGSAYPMSGMLIVAECQVVNAGRSGYNAPQQQRQPARQVQIAAPPGWPALLDISDLNPFVGANNWTIVGRVSYKGPVRTFSSNGREGKVFNFNLKDAKGSEIRISGFTEIVDRFESTIEKGKAYFVKGGSIKKANPRYNRTNTQVEVTLSRDADIREATAFADAIPLESFSFVDSLQSVAAETTAKGSTLDVCGVVLSPGEAGTIRSKSSGREFTKRDVLIGDESMMKINVTIWGEAADRFPDRLVGRPVAFSGCQVGEFGGKRQLSMSRDGSFTDTPKAASQRWAALLQWTPTAPRDEAAFQWVPDPFGDGIISEDRSVDKFRQRLTVQQLRSIATHEVEAQPKTVFTKGFIVEVKYVKDRPFYYPSCKTPDCKKKVTRDDTGRWTCTKCEASFDQPNYRYIARAVISDHTGECQVQMFDETAEKVFGINANDFYRKTEVENAEGDELLEPCTLNQLVFRIRARADHYNETARVRYEVQGVYPVRPVEEARGLADVLMEHIASM</sequence>
<evidence type="ECO:0000256" key="2">
    <source>
        <dbReference type="ARBA" id="ARBA00005690"/>
    </source>
</evidence>
<dbReference type="OrthoDB" id="1751331at2759"/>
<comment type="similarity">
    <text evidence="2">Belongs to the replication factor A protein 1 family.</text>
</comment>
<dbReference type="Pfam" id="PF08646">
    <property type="entry name" value="Rep_fac-A_C"/>
    <property type="match status" value="1"/>
</dbReference>
<organism evidence="11 12">
    <name type="scientific">Carpediemonas membranifera</name>
    <dbReference type="NCBI Taxonomy" id="201153"/>
    <lineage>
        <taxon>Eukaryota</taxon>
        <taxon>Metamonada</taxon>
        <taxon>Carpediemonas-like organisms</taxon>
        <taxon>Carpediemonas</taxon>
    </lineage>
</organism>
<evidence type="ECO:0000256" key="8">
    <source>
        <dbReference type="ARBA" id="ARBA00023242"/>
    </source>
</evidence>
<dbReference type="InterPro" id="IPR013955">
    <property type="entry name" value="Rep_factor-A_C"/>
</dbReference>
<evidence type="ECO:0000256" key="5">
    <source>
        <dbReference type="ARBA" id="ARBA00022771"/>
    </source>
</evidence>
<keyword evidence="3" id="KW-0235">DNA replication</keyword>
<dbReference type="GO" id="GO:0003677">
    <property type="term" value="F:DNA binding"/>
    <property type="evidence" value="ECO:0007669"/>
    <property type="project" value="UniProtKB-KW"/>
</dbReference>
<dbReference type="CDD" id="cd04476">
    <property type="entry name" value="RPA1_DBD_C"/>
    <property type="match status" value="1"/>
</dbReference>
<dbReference type="FunFam" id="2.40.50.140:FF:000090">
    <property type="entry name" value="Replication protein A subunit"/>
    <property type="match status" value="1"/>
</dbReference>
<dbReference type="InterPro" id="IPR012340">
    <property type="entry name" value="NA-bd_OB-fold"/>
</dbReference>
<reference evidence="11" key="1">
    <citation type="submission" date="2021-05" db="EMBL/GenBank/DDBJ databases">
        <title>A free-living protist that lacks canonical eukaryotic 1 DNA replication and segregation systems.</title>
        <authorList>
            <person name="Salas-Leiva D.E."/>
            <person name="Tromer E.C."/>
            <person name="Curtis B.A."/>
            <person name="Jerlstrom-Hultqvist J."/>
            <person name="Kolisko M."/>
            <person name="Yi Z."/>
            <person name="Salas-Leiva J.S."/>
            <person name="Gallot-Lavallee L."/>
            <person name="Kops G.J.P.L."/>
            <person name="Archibald J.M."/>
            <person name="Simpson A.G.B."/>
            <person name="Roger A.J."/>
        </authorList>
    </citation>
    <scope>NUCLEOTIDE SEQUENCE</scope>
    <source>
        <strain evidence="11">BICM</strain>
    </source>
</reference>